<sequence length="68" mass="8602">MQCLKKIIDHKDDKTCFYHLFSWKRFSDDAKLIRHLTNMVVKMNQELYEKWIKLMRTNHMVWRKKVFR</sequence>
<protein>
    <submittedName>
        <fullName evidence="1">Uncharacterized protein</fullName>
    </submittedName>
</protein>
<organism evidence="1 2">
    <name type="scientific">Lactobacillus amylolyticus DSM 11664</name>
    <dbReference type="NCBI Taxonomy" id="585524"/>
    <lineage>
        <taxon>Bacteria</taxon>
        <taxon>Bacillati</taxon>
        <taxon>Bacillota</taxon>
        <taxon>Bacilli</taxon>
        <taxon>Lactobacillales</taxon>
        <taxon>Lactobacillaceae</taxon>
        <taxon>Lactobacillus</taxon>
    </lineage>
</organism>
<gene>
    <name evidence="1" type="ORF">HMPREF0493_0591</name>
</gene>
<dbReference type="STRING" id="83683.B1745_05660"/>
<evidence type="ECO:0000313" key="2">
    <source>
        <dbReference type="Proteomes" id="UP000004069"/>
    </source>
</evidence>
<reference evidence="1 2" key="1">
    <citation type="submission" date="2010-04" db="EMBL/GenBank/DDBJ databases">
        <authorList>
            <person name="Muzny D."/>
            <person name="Qin X."/>
            <person name="Deng J."/>
            <person name="Jiang H."/>
            <person name="Liu Y."/>
            <person name="Qu J."/>
            <person name="Song X.-Z."/>
            <person name="Zhang L."/>
            <person name="Thornton R."/>
            <person name="Coyle M."/>
            <person name="Francisco L."/>
            <person name="Jackson L."/>
            <person name="Javaid M."/>
            <person name="Korchina V."/>
            <person name="Kovar C."/>
            <person name="Mata R."/>
            <person name="Mathew T."/>
            <person name="Ngo R."/>
            <person name="Nguyen L."/>
            <person name="Nguyen N."/>
            <person name="Okwuonu G."/>
            <person name="Ongeri F."/>
            <person name="Pham C."/>
            <person name="Simmons D."/>
            <person name="Wilczek-Boney K."/>
            <person name="Hale W."/>
            <person name="Jakkamsetti A."/>
            <person name="Pham P."/>
            <person name="Ruth R."/>
            <person name="San Lucas F."/>
            <person name="Warren J."/>
            <person name="Zhang J."/>
            <person name="Zhao Z."/>
            <person name="Zhou C."/>
            <person name="Zhu D."/>
            <person name="Lee S."/>
            <person name="Bess C."/>
            <person name="Blankenburg K."/>
            <person name="Forbes L."/>
            <person name="Fu Q."/>
            <person name="Gubbala S."/>
            <person name="Hirani K."/>
            <person name="Jayaseelan J.C."/>
            <person name="Lara F."/>
            <person name="Munidasa M."/>
            <person name="Palculict T."/>
            <person name="Patil S."/>
            <person name="Pu L.-L."/>
            <person name="Saada N."/>
            <person name="Tang L."/>
            <person name="Weissenberger G."/>
            <person name="Zhu Y."/>
            <person name="Hemphill L."/>
            <person name="Shang Y."/>
            <person name="Youmans B."/>
            <person name="Ayvaz T."/>
            <person name="Ross M."/>
            <person name="Santibanez J."/>
            <person name="Aqrawi P."/>
            <person name="Gross S."/>
            <person name="Joshi V."/>
            <person name="Fowler G."/>
            <person name="Nazareth L."/>
            <person name="Reid J."/>
            <person name="Worley K."/>
            <person name="Petrosino J."/>
            <person name="Highlander S."/>
            <person name="Gibbs R."/>
        </authorList>
    </citation>
    <scope>NUCLEOTIDE SEQUENCE [LARGE SCALE GENOMIC DNA]</scope>
    <source>
        <strain evidence="1 2">DSM 11664</strain>
    </source>
</reference>
<proteinExistence type="predicted"/>
<dbReference type="EMBL" id="ADNY01000022">
    <property type="protein sequence ID" value="EFG55766.1"/>
    <property type="molecule type" value="Genomic_DNA"/>
</dbReference>
<name>D4YSW3_9LACO</name>
<comment type="caution">
    <text evidence="1">The sequence shown here is derived from an EMBL/GenBank/DDBJ whole genome shotgun (WGS) entry which is preliminary data.</text>
</comment>
<dbReference type="AlphaFoldDB" id="D4YSW3"/>
<keyword evidence="2" id="KW-1185">Reference proteome</keyword>
<dbReference type="Proteomes" id="UP000004069">
    <property type="component" value="Unassembled WGS sequence"/>
</dbReference>
<accession>D4YSW3</accession>
<evidence type="ECO:0000313" key="1">
    <source>
        <dbReference type="EMBL" id="EFG55766.1"/>
    </source>
</evidence>